<dbReference type="SUPFAM" id="SSF48452">
    <property type="entry name" value="TPR-like"/>
    <property type="match status" value="1"/>
</dbReference>
<dbReference type="RefSeq" id="WP_191303565.1">
    <property type="nucleotide sequence ID" value="NZ_BNAR01000013.1"/>
</dbReference>
<dbReference type="Proteomes" id="UP000605568">
    <property type="component" value="Unassembled WGS sequence"/>
</dbReference>
<evidence type="ECO:0000256" key="1">
    <source>
        <dbReference type="ARBA" id="ARBA00005820"/>
    </source>
</evidence>
<evidence type="ECO:0000313" key="8">
    <source>
        <dbReference type="EMBL" id="GHH54391.1"/>
    </source>
</evidence>
<dbReference type="PROSITE" id="PS51755">
    <property type="entry name" value="OMPR_PHOB"/>
    <property type="match status" value="1"/>
</dbReference>
<dbReference type="Gene3D" id="1.10.10.10">
    <property type="entry name" value="Winged helix-like DNA-binding domain superfamily/Winged helix DNA-binding domain"/>
    <property type="match status" value="1"/>
</dbReference>
<dbReference type="EMBL" id="BNAR01000013">
    <property type="protein sequence ID" value="GHH54391.1"/>
    <property type="molecule type" value="Genomic_DNA"/>
</dbReference>
<sequence>MDFCVLGTLEIWTARGRLALPGTRHQRVLAALLLTPGAVVPMARLIESTWEDEPPATAVKQVQNCVSALRDRLGDAGQRLIVTDGPGYRLVVADEQLDLLRFARHVAEARRQAAEGALREAVREIRMALKLWRGPALDGLAAGVLAGRAARLDEQRLDAFELCVDWQLALGQHREVVDELADVVAENPLRERPHAQLMRALDRAGRQAEALKVFQRLRAGLAEELGIDPSADVRELHERILRGENPPQRAKPAPAGDLDRAAEELAAAIARQWTAEAEMRSLQRPKPVPLRWSSTEREVAAAASAVLGERPGDSAERLVLSGDLTDVVAKFRRIPSRQLVVLGEPGAGKSVLAILLTLGLLADQPPGEPVPVLLTLASWNPRHEHLDAWLARRLVEEYPGLANTAVYGRDAGLRLVLEGRVIPVLDGLDETPPGLHTAAIDALDQAVGAGRPLVVTCRGAEYELAVRAAGSFLTRAAVVEIEPVEIEDAVEFLTARRRLGETRWHPLVERLRQEPAGVLAQALRTPLMVDLARSAYANPATNPGELCDAERFPDRAAVERHLLDAYLPSVYARRPSPPARLGRTCDYAPEHVERWLSFLARRLEREHTRDLAWWRLDRAVPRFVVGLYLGLPPALLFALTGLLAADPVTAAIYGASFGAAGVVTHSIGRRPGPQRVEATFTGNAGRFTRRFAVGAAAGACLGFGWSLPAGVIGLVAAVFGLAVGVHVWLGAPLDANRVSSPGAVLRQDRAAALAFTLAFTVSLGLFYGLALRLTQDEPTVQVLDGRFDVVLSLAGGIAAGLLGRYFAPKPGIVTYGVAGALIGGQVIVDVPGVAHAVAAGGLCGLAVGLSVCLSRAWGAFACTRLWLAARGHIPLRFMAFLDDAHRRGVLRQVGAVYQFRHARLQEQLADQAIWRPHADPV</sequence>
<dbReference type="InterPro" id="IPR005158">
    <property type="entry name" value="BTAD"/>
</dbReference>
<evidence type="ECO:0000259" key="7">
    <source>
        <dbReference type="PROSITE" id="PS51755"/>
    </source>
</evidence>
<feature type="transmembrane region" description="Helical" evidence="6">
    <location>
        <begin position="750"/>
        <end position="769"/>
    </location>
</feature>
<proteinExistence type="inferred from homology"/>
<feature type="transmembrane region" description="Helical" evidence="6">
    <location>
        <begin position="711"/>
        <end position="729"/>
    </location>
</feature>
<dbReference type="Gene3D" id="1.25.40.10">
    <property type="entry name" value="Tetratricopeptide repeat domain"/>
    <property type="match status" value="1"/>
</dbReference>
<keyword evidence="6" id="KW-0472">Membrane</keyword>
<dbReference type="PANTHER" id="PTHR35807">
    <property type="entry name" value="TRANSCRIPTIONAL REGULATOR REDD-RELATED"/>
    <property type="match status" value="1"/>
</dbReference>
<dbReference type="SMART" id="SM00862">
    <property type="entry name" value="Trans_reg_C"/>
    <property type="match status" value="1"/>
</dbReference>
<gene>
    <name evidence="8" type="ORF">GCM10017774_69380</name>
</gene>
<feature type="transmembrane region" description="Helical" evidence="6">
    <location>
        <begin position="687"/>
        <end position="705"/>
    </location>
</feature>
<evidence type="ECO:0000256" key="4">
    <source>
        <dbReference type="ARBA" id="ARBA00023163"/>
    </source>
</evidence>
<dbReference type="SUPFAM" id="SSF52540">
    <property type="entry name" value="P-loop containing nucleoside triphosphate hydrolases"/>
    <property type="match status" value="1"/>
</dbReference>
<feature type="domain" description="OmpR/PhoB-type" evidence="7">
    <location>
        <begin position="1"/>
        <end position="92"/>
    </location>
</feature>
<dbReference type="CDD" id="cd15831">
    <property type="entry name" value="BTAD"/>
    <property type="match status" value="1"/>
</dbReference>
<keyword evidence="3 5" id="KW-0238">DNA-binding</keyword>
<feature type="transmembrane region" description="Helical" evidence="6">
    <location>
        <begin position="623"/>
        <end position="644"/>
    </location>
</feature>
<protein>
    <submittedName>
        <fullName evidence="8">SARP family transcriptional regulator</fullName>
    </submittedName>
</protein>
<accession>A0ABQ3MN03</accession>
<dbReference type="Pfam" id="PF00486">
    <property type="entry name" value="Trans_reg_C"/>
    <property type="match status" value="1"/>
</dbReference>
<reference evidence="9" key="1">
    <citation type="journal article" date="2019" name="Int. J. Syst. Evol. Microbiol.">
        <title>The Global Catalogue of Microorganisms (GCM) 10K type strain sequencing project: providing services to taxonomists for standard genome sequencing and annotation.</title>
        <authorList>
            <consortium name="The Broad Institute Genomics Platform"/>
            <consortium name="The Broad Institute Genome Sequencing Center for Infectious Disease"/>
            <person name="Wu L."/>
            <person name="Ma J."/>
        </authorList>
    </citation>
    <scope>NUCLEOTIDE SEQUENCE [LARGE SCALE GENOMIC DNA]</scope>
    <source>
        <strain evidence="9">CGMCC 4.7367</strain>
    </source>
</reference>
<feature type="DNA-binding region" description="OmpR/PhoB-type" evidence="5">
    <location>
        <begin position="1"/>
        <end position="92"/>
    </location>
</feature>
<feature type="transmembrane region" description="Helical" evidence="6">
    <location>
        <begin position="812"/>
        <end position="828"/>
    </location>
</feature>
<evidence type="ECO:0000256" key="5">
    <source>
        <dbReference type="PROSITE-ProRule" id="PRU01091"/>
    </source>
</evidence>
<dbReference type="InterPro" id="IPR001867">
    <property type="entry name" value="OmpR/PhoB-type_DNA-bd"/>
</dbReference>
<keyword evidence="6" id="KW-0812">Transmembrane</keyword>
<dbReference type="InterPro" id="IPR016032">
    <property type="entry name" value="Sig_transdc_resp-reg_C-effctor"/>
</dbReference>
<dbReference type="SMART" id="SM01043">
    <property type="entry name" value="BTAD"/>
    <property type="match status" value="1"/>
</dbReference>
<dbReference type="SUPFAM" id="SSF46894">
    <property type="entry name" value="C-terminal effector domain of the bipartite response regulators"/>
    <property type="match status" value="1"/>
</dbReference>
<feature type="transmembrane region" description="Helical" evidence="6">
    <location>
        <begin position="789"/>
        <end position="807"/>
    </location>
</feature>
<organism evidence="8 9">
    <name type="scientific">Lentzea cavernae</name>
    <dbReference type="NCBI Taxonomy" id="2020703"/>
    <lineage>
        <taxon>Bacteria</taxon>
        <taxon>Bacillati</taxon>
        <taxon>Actinomycetota</taxon>
        <taxon>Actinomycetes</taxon>
        <taxon>Pseudonocardiales</taxon>
        <taxon>Pseudonocardiaceae</taxon>
        <taxon>Lentzea</taxon>
    </lineage>
</organism>
<evidence type="ECO:0000313" key="9">
    <source>
        <dbReference type="Proteomes" id="UP000605568"/>
    </source>
</evidence>
<comment type="similarity">
    <text evidence="1">Belongs to the AfsR/DnrI/RedD regulatory family.</text>
</comment>
<dbReference type="PANTHER" id="PTHR35807:SF1">
    <property type="entry name" value="TRANSCRIPTIONAL REGULATOR REDD"/>
    <property type="match status" value="1"/>
</dbReference>
<dbReference type="InterPro" id="IPR027417">
    <property type="entry name" value="P-loop_NTPase"/>
</dbReference>
<dbReference type="InterPro" id="IPR036388">
    <property type="entry name" value="WH-like_DNA-bd_sf"/>
</dbReference>
<keyword evidence="9" id="KW-1185">Reference proteome</keyword>
<dbReference type="Pfam" id="PF03704">
    <property type="entry name" value="BTAD"/>
    <property type="match status" value="1"/>
</dbReference>
<dbReference type="InterPro" id="IPR051677">
    <property type="entry name" value="AfsR-DnrI-RedD_regulator"/>
</dbReference>
<feature type="transmembrane region" description="Helical" evidence="6">
    <location>
        <begin position="834"/>
        <end position="857"/>
    </location>
</feature>
<comment type="caution">
    <text evidence="8">The sequence shown here is derived from an EMBL/GenBank/DDBJ whole genome shotgun (WGS) entry which is preliminary data.</text>
</comment>
<keyword evidence="2" id="KW-0805">Transcription regulation</keyword>
<keyword evidence="4" id="KW-0804">Transcription</keyword>
<evidence type="ECO:0000256" key="2">
    <source>
        <dbReference type="ARBA" id="ARBA00023015"/>
    </source>
</evidence>
<name>A0ABQ3MN03_9PSEU</name>
<evidence type="ECO:0000256" key="6">
    <source>
        <dbReference type="SAM" id="Phobius"/>
    </source>
</evidence>
<dbReference type="InterPro" id="IPR011990">
    <property type="entry name" value="TPR-like_helical_dom_sf"/>
</dbReference>
<dbReference type="Gene3D" id="3.40.50.300">
    <property type="entry name" value="P-loop containing nucleotide triphosphate hydrolases"/>
    <property type="match status" value="1"/>
</dbReference>
<keyword evidence="6" id="KW-1133">Transmembrane helix</keyword>
<evidence type="ECO:0000256" key="3">
    <source>
        <dbReference type="ARBA" id="ARBA00023125"/>
    </source>
</evidence>